<dbReference type="PANTHER" id="PTHR33463:SF192">
    <property type="entry name" value="DISEASE RESISTANCE PROTEIN RPS2-LIKE"/>
    <property type="match status" value="1"/>
</dbReference>
<accession>A0A6A3CCI0</accession>
<evidence type="ECO:0000313" key="8">
    <source>
        <dbReference type="Proteomes" id="UP000436088"/>
    </source>
</evidence>
<name>A0A6A3CCI0_HIBSY</name>
<dbReference type="SUPFAM" id="SSF52540">
    <property type="entry name" value="P-loop containing nucleoside triphosphate hydrolases"/>
    <property type="match status" value="1"/>
</dbReference>
<dbReference type="Gene3D" id="3.30.420.10">
    <property type="entry name" value="Ribonuclease H-like superfamily/Ribonuclease H"/>
    <property type="match status" value="1"/>
</dbReference>
<protein>
    <recommendedName>
        <fullName evidence="6">AAA+ ATPase domain-containing protein</fullName>
    </recommendedName>
</protein>
<keyword evidence="4" id="KW-0067">ATP-binding</keyword>
<evidence type="ECO:0000256" key="2">
    <source>
        <dbReference type="ARBA" id="ARBA00022741"/>
    </source>
</evidence>
<dbReference type="GO" id="GO:0006952">
    <property type="term" value="P:defense response"/>
    <property type="evidence" value="ECO:0007669"/>
    <property type="project" value="UniProtKB-KW"/>
</dbReference>
<evidence type="ECO:0000256" key="5">
    <source>
        <dbReference type="SAM" id="Coils"/>
    </source>
</evidence>
<sequence length="2827" mass="323886">MDITTGSASNVLTGVAGFLFRKIKGCFTYVRNYRETVSDYENKVETLKGKRDRVLLDIDAAEKNGDCIYPDVKSWLIKADNVINSKYDEVKGLEDEANNKCFVNLCPNFKARYQLCKKAIEEASAVDELLRPGGFDRVSYPGVPRPIVDLPPRDFEDFDSRKQSFNYVMEAVKDPNVNIVGVHGMPGVGKTMLVKEVMRQVKEDKVFDSVVFAVLTHTPDIQKIQDQIADMLRLKFEEQSVSGRASRLCLRLKKEKKILVVLDDIWERLDLMEVGIPLGDEHQGCTILLTSRNLRVLSKGMDAKKSFAIGVLEDEEAWAFFKKTAGDGVESRDLSPIATEVAKKCGGLPIAIRTLAMSLRDEPLFEWVDALRQLNRPSSSNFSGVPRDAYSTIELSYDRLPTEEHKQTFLLCSLMDHDAYLDELLMCSIGLGLFHGVNTIEETRNRLLTVVSHLKASCLLIDSYNDHHFDMHDLICDVAMSIASKGNHAFVVKHGDVLNDWPDDETMKECNKISLRYASISKLPDKLKCSKLTLFCMGSKYPRVKIPSNFFKEMENLKVLILADMSFPSLPSSIVLLANLRTLCLFCCVLGDISLVGELKNLEILCLFGSDVKTLPEEIGQLTKLKWLDLRDCPKLKRIPLGVFCKLSRLEELYMRNSFVEWGAEGHSSQQSNSSLAELVALSCLTALEIHIPNANIIPKDLFFEKLQRYIIFVAEDSDWDWVWDCNFACEYSRTVRLNLQTRISFLNNGIKALMRKAENLYIDEVEGVEMLSHDEYRDYFQQLKNLHIENGAMVRYILKDNDDVHRIEFVHLKSLTLKGLPNLISFCSGNKGWTSISPQPQETTLFNQKTLFPKLEKLKLSSISMERIWIPQSFCSAQNLTSLIIEGCANLKHVLSDSMAEYLQQLKSLEISRCKRIREIISMKEASRNRALLICFSRLKSLKLKGLEKLIGFCHEDYTVEFPALKIIEIENCPELKGFIHKSMSRDFPTDFVLFNKTVAFPNLRKIKISHLRNVKRIWCNQLHAGSFSNLKELKVEYCDALLNIFPFLIWKVFQKLEILTITDCASLKEVFQLQVPGSDIEETNVVSSQLREVNLFRLPKLRHVWNKDLSGILSFENLRKVYVWKCWSLKTLFSFSIAKRLLQLESLIVDNCGVEEIVSEIDGGVEHEIRFEFNQLSYLKLWKLPNLKCFYPGTHKAIWPSLKQLREYACPKIKIFGHVEFQFPKPLFITEQVIPRLEQVSFTFDDIAMINHRQFEADLFCNIKHLHIRKHFNVRNVISVCFLQRFYNLETLDVRGSCSFEELSPYKGDAGADKDMVTTLPKVKKLKLDFVTNQRLVWTQEDHVSASLESLEVWYCHSLINLGSYFSSLRNLTTLDVWKCKKMTELITSSKAQSLVCLVTMRIEECEMMREVVASQADETTYEIVFKKLKYLELHCLPSLKSFCSGNYTFRFPSLERVILSKCPKMNTFYQGVLSMPKLQKVQLTKTDVKGCWAGDLNATVEQIYKEQVGYRDLKHLKFSEFPELIDVWSRNPQEILDFKSLELLEVCDSNNLKCIFNLSMALSLGRLQQLEIKRCSNMEQVVKEEDSRRVMTEEAIIAYGNKFISIFPHLQSIVLEFCSNMTNFYLGSSALECLSLKEIMVSDCPNMTTFVSTFLRNEDNETIVGNETDNVATFFSIEVGFPNLEKIKISHLRNVKRIWNNQLHAGSFSKLKELNVEYCDGLLNIFPFLLLQVFQRLEILTVTSCASLEEVFQLQVHGLDIEETNMASSQLREVNLFRLPKLKHVWNKDLSGNLSFENLRKVDVWECWSLKTLFPFSIAKRLVQLESLIVDNCGVEKVVSKIDGGEEHDIHFEFNKLSFLKLWNLPNLVCFYPGMHKTVWPALKKLSTYWCGKIKIFGHVESQLPRPLFIIEQIIPQLEEVSFTNDHIAMISDGQFAIDSFFDIKCLRVTDYLDESAVFPFHFLQRFSNLEMLEMVSFDYEEFSPCEGDGAGQERDVIMLLPRIKELKLQYFDNITHLWKQGSPLDHICVNLETLQVYECGSLSNLSSASSSFQNLTTLDVWDCKEMVELITSSKAQSLERLVTLKITECESMREVIASNGDETCGEVVLRELKCLELHCLQNLKSFCSGNYTLRFPSLDQVTVSQCSSLKNFFRGALGTPKLRGVQHTGRGFSRRVWAGDLNATIEQLHTQETDFRARWAGDQNATLEQLYKKPVEYRGLKALKFSEFPELIDIWSRNAQEMLDLRNLRFLEVCDSNNLRCIFDLSMTLSFRRLQQIEIKRCRNMEQVVKDEGSISVVEEAAITDGNKIISIFPRLQSIRMEACSHMNSFYLGSATLECPSLKEITVADCPNMATFASTFSKNRCEEAIIGDEADNVATFFSDKVAFPNLEKISVSHLRNVKRIWYNQLHPDSFPKLKELTVECCDALSNIFPFLVPQVFQRLEILTITDCASLEEVFQLQVHGSNIEETNVVGSQLREVNLICLPKLKHVWNKDPNGSISFGNLRKAFVWECWSLKTLFPFSVAKDLRLLESLRVDSCGVEEIVSKKAEGEEREIWFQFNQLSFIGLWNLPNLVCFYPGTHRIVWPVLKKLSTYCCGKMEIFEHVESQPQTPLFSDEKGKSIQPPVAFEMASNDLQEEYQVHNYTRRPILPLGPKVVRWCAPSIPLLKFNVDGAFRIEDRCGAVGFVVRDDDGFVLGGGAHFVREAHSAEFVEAQAVIHALQFASSKGFTKIIIECDALAVVNRLKSKLPEFSMLGLVLEEAKQLMNSFEDVGVCYVHRLGNRVAHALASFGFDCNEPFTFGYNCPDFIRELLRDDVTDFDY</sequence>
<dbReference type="Gene3D" id="3.80.10.10">
    <property type="entry name" value="Ribonuclease Inhibitor"/>
    <property type="match status" value="10"/>
</dbReference>
<dbReference type="InterPro" id="IPR057135">
    <property type="entry name" value="At4g27190-like_LRR"/>
</dbReference>
<dbReference type="Pfam" id="PF23247">
    <property type="entry name" value="LRR_RPS2"/>
    <property type="match status" value="9"/>
</dbReference>
<dbReference type="GO" id="GO:0005524">
    <property type="term" value="F:ATP binding"/>
    <property type="evidence" value="ECO:0007669"/>
    <property type="project" value="UniProtKB-KW"/>
</dbReference>
<dbReference type="InterPro" id="IPR012337">
    <property type="entry name" value="RNaseH-like_sf"/>
</dbReference>
<dbReference type="Pfam" id="PF13456">
    <property type="entry name" value="RVT_3"/>
    <property type="match status" value="1"/>
</dbReference>
<dbReference type="SUPFAM" id="SSF52058">
    <property type="entry name" value="L domain-like"/>
    <property type="match status" value="1"/>
</dbReference>
<keyword evidence="3" id="KW-0611">Plant defense</keyword>
<dbReference type="SUPFAM" id="SSF52047">
    <property type="entry name" value="RNI-like"/>
    <property type="match status" value="4"/>
</dbReference>
<dbReference type="InterPro" id="IPR002182">
    <property type="entry name" value="NB-ARC"/>
</dbReference>
<evidence type="ECO:0000256" key="4">
    <source>
        <dbReference type="ARBA" id="ARBA00022840"/>
    </source>
</evidence>
<dbReference type="Gene3D" id="1.10.8.430">
    <property type="entry name" value="Helical domain of apoptotic protease-activating factors"/>
    <property type="match status" value="1"/>
</dbReference>
<dbReference type="GO" id="GO:0043531">
    <property type="term" value="F:ADP binding"/>
    <property type="evidence" value="ECO:0007669"/>
    <property type="project" value="InterPro"/>
</dbReference>
<dbReference type="InterPro" id="IPR006553">
    <property type="entry name" value="Leu-rich_rpt_Cys-con_subtyp"/>
</dbReference>
<comment type="caution">
    <text evidence="7">The sequence shown here is derived from an EMBL/GenBank/DDBJ whole genome shotgun (WGS) entry which is preliminary data.</text>
</comment>
<dbReference type="InterPro" id="IPR050905">
    <property type="entry name" value="Plant_NBS-LRR"/>
</dbReference>
<reference evidence="7" key="1">
    <citation type="submission" date="2019-09" db="EMBL/GenBank/DDBJ databases">
        <title>Draft genome information of white flower Hibiscus syriacus.</title>
        <authorList>
            <person name="Kim Y.-M."/>
        </authorList>
    </citation>
    <scope>NUCLEOTIDE SEQUENCE [LARGE SCALE GENOMIC DNA]</scope>
    <source>
        <strain evidence="7">YM2019G1</strain>
    </source>
</reference>
<dbReference type="GO" id="GO:0003676">
    <property type="term" value="F:nucleic acid binding"/>
    <property type="evidence" value="ECO:0007669"/>
    <property type="project" value="InterPro"/>
</dbReference>
<dbReference type="InterPro" id="IPR027417">
    <property type="entry name" value="P-loop_NTPase"/>
</dbReference>
<dbReference type="Proteomes" id="UP000436088">
    <property type="component" value="Unassembled WGS sequence"/>
</dbReference>
<evidence type="ECO:0000259" key="6">
    <source>
        <dbReference type="SMART" id="SM00382"/>
    </source>
</evidence>
<evidence type="ECO:0000256" key="3">
    <source>
        <dbReference type="ARBA" id="ARBA00022821"/>
    </source>
</evidence>
<dbReference type="SMART" id="SM00367">
    <property type="entry name" value="LRR_CC"/>
    <property type="match status" value="6"/>
</dbReference>
<dbReference type="Gene3D" id="3.40.50.300">
    <property type="entry name" value="P-loop containing nucleotide triphosphate hydrolases"/>
    <property type="match status" value="1"/>
</dbReference>
<evidence type="ECO:0000313" key="7">
    <source>
        <dbReference type="EMBL" id="KAE8725168.1"/>
    </source>
</evidence>
<dbReference type="InterPro" id="IPR042197">
    <property type="entry name" value="Apaf_helical"/>
</dbReference>
<dbReference type="PANTHER" id="PTHR33463">
    <property type="entry name" value="NB-ARC DOMAIN-CONTAINING PROTEIN-RELATED"/>
    <property type="match status" value="1"/>
</dbReference>
<gene>
    <name evidence="7" type="ORF">F3Y22_tig00009009pilonHSYRG00182</name>
</gene>
<organism evidence="7 8">
    <name type="scientific">Hibiscus syriacus</name>
    <name type="common">Rose of Sharon</name>
    <dbReference type="NCBI Taxonomy" id="106335"/>
    <lineage>
        <taxon>Eukaryota</taxon>
        <taxon>Viridiplantae</taxon>
        <taxon>Streptophyta</taxon>
        <taxon>Embryophyta</taxon>
        <taxon>Tracheophyta</taxon>
        <taxon>Spermatophyta</taxon>
        <taxon>Magnoliopsida</taxon>
        <taxon>eudicotyledons</taxon>
        <taxon>Gunneridae</taxon>
        <taxon>Pentapetalae</taxon>
        <taxon>rosids</taxon>
        <taxon>malvids</taxon>
        <taxon>Malvales</taxon>
        <taxon>Malvaceae</taxon>
        <taxon>Malvoideae</taxon>
        <taxon>Hibiscus</taxon>
    </lineage>
</organism>
<evidence type="ECO:0000256" key="1">
    <source>
        <dbReference type="ARBA" id="ARBA00008894"/>
    </source>
</evidence>
<dbReference type="InterPro" id="IPR036397">
    <property type="entry name" value="RNaseH_sf"/>
</dbReference>
<feature type="domain" description="AAA+ ATPase" evidence="6">
    <location>
        <begin position="176"/>
        <end position="315"/>
    </location>
</feature>
<keyword evidence="8" id="KW-1185">Reference proteome</keyword>
<dbReference type="Pfam" id="PF00931">
    <property type="entry name" value="NB-ARC"/>
    <property type="match status" value="1"/>
</dbReference>
<dbReference type="GO" id="GO:0004523">
    <property type="term" value="F:RNA-DNA hybrid ribonuclease activity"/>
    <property type="evidence" value="ECO:0007669"/>
    <property type="project" value="InterPro"/>
</dbReference>
<dbReference type="EMBL" id="VEPZ02000430">
    <property type="protein sequence ID" value="KAE8725168.1"/>
    <property type="molecule type" value="Genomic_DNA"/>
</dbReference>
<dbReference type="InterPro" id="IPR032675">
    <property type="entry name" value="LRR_dom_sf"/>
</dbReference>
<dbReference type="FunFam" id="3.40.50.300:FF:001091">
    <property type="entry name" value="Probable disease resistance protein At1g61300"/>
    <property type="match status" value="1"/>
</dbReference>
<dbReference type="InterPro" id="IPR002156">
    <property type="entry name" value="RNaseH_domain"/>
</dbReference>
<dbReference type="SMART" id="SM00382">
    <property type="entry name" value="AAA"/>
    <property type="match status" value="1"/>
</dbReference>
<dbReference type="InterPro" id="IPR003593">
    <property type="entry name" value="AAA+_ATPase"/>
</dbReference>
<proteinExistence type="inferred from homology"/>
<dbReference type="SUPFAM" id="SSF53098">
    <property type="entry name" value="Ribonuclease H-like"/>
    <property type="match status" value="1"/>
</dbReference>
<dbReference type="InterPro" id="IPR044730">
    <property type="entry name" value="RNase_H-like_dom_plant"/>
</dbReference>
<feature type="coiled-coil region" evidence="5">
    <location>
        <begin position="30"/>
        <end position="64"/>
    </location>
</feature>
<keyword evidence="5" id="KW-0175">Coiled coil</keyword>
<dbReference type="CDD" id="cd06222">
    <property type="entry name" value="RNase_H_like"/>
    <property type="match status" value="1"/>
</dbReference>
<dbReference type="PRINTS" id="PR00364">
    <property type="entry name" value="DISEASERSIST"/>
</dbReference>
<comment type="similarity">
    <text evidence="1">Belongs to the disease resistance NB-LRR family.</text>
</comment>
<keyword evidence="2" id="KW-0547">Nucleotide-binding</keyword>